<accession>A0A4V2YC74</accession>
<dbReference type="InterPro" id="IPR000551">
    <property type="entry name" value="MerR-type_HTH_dom"/>
</dbReference>
<dbReference type="PANTHER" id="PTHR30204">
    <property type="entry name" value="REDOX-CYCLING DRUG-SENSING TRANSCRIPTIONAL ACTIVATOR SOXR"/>
    <property type="match status" value="1"/>
</dbReference>
<dbReference type="Pfam" id="PF13411">
    <property type="entry name" value="MerR_1"/>
    <property type="match status" value="1"/>
</dbReference>
<organism evidence="3 4">
    <name type="scientific">Nonomuraea deserti</name>
    <dbReference type="NCBI Taxonomy" id="1848322"/>
    <lineage>
        <taxon>Bacteria</taxon>
        <taxon>Bacillati</taxon>
        <taxon>Actinomycetota</taxon>
        <taxon>Actinomycetes</taxon>
        <taxon>Streptosporangiales</taxon>
        <taxon>Streptosporangiaceae</taxon>
        <taxon>Nonomuraea</taxon>
    </lineage>
</organism>
<evidence type="ECO:0000313" key="3">
    <source>
        <dbReference type="EMBL" id="TDD10396.1"/>
    </source>
</evidence>
<reference evidence="3 4" key="1">
    <citation type="submission" date="2019-03" db="EMBL/GenBank/DDBJ databases">
        <title>Draft genome sequences of novel Actinobacteria.</title>
        <authorList>
            <person name="Sahin N."/>
            <person name="Ay H."/>
            <person name="Saygin H."/>
        </authorList>
    </citation>
    <scope>NUCLEOTIDE SEQUENCE [LARGE SCALE GENOMIC DNA]</scope>
    <source>
        <strain evidence="3 4">KC310</strain>
    </source>
</reference>
<dbReference type="SMART" id="SM00422">
    <property type="entry name" value="HTH_MERR"/>
    <property type="match status" value="1"/>
</dbReference>
<sequence>MELISIGEAARRLHLNTSALRYYEERGLVRPATRHAGKRMYGRTELRRIVLVSLMQRLGVRLDTAAAVMDESGEQWRSVVRGQIDDLNALIERAQGARKFLSAALTCPADHPTSECPHLVGVLDRLFTGGTFEELAEQHSGDQDPPNTGCR</sequence>
<evidence type="ECO:0000259" key="2">
    <source>
        <dbReference type="PROSITE" id="PS50937"/>
    </source>
</evidence>
<dbReference type="SUPFAM" id="SSF46955">
    <property type="entry name" value="Putative DNA-binding domain"/>
    <property type="match status" value="1"/>
</dbReference>
<dbReference type="PANTHER" id="PTHR30204:SF97">
    <property type="entry name" value="MERR FAMILY REGULATORY PROTEIN"/>
    <property type="match status" value="1"/>
</dbReference>
<name>A0A4V2YC74_9ACTN</name>
<comment type="caution">
    <text evidence="3">The sequence shown here is derived from an EMBL/GenBank/DDBJ whole genome shotgun (WGS) entry which is preliminary data.</text>
</comment>
<dbReference type="EMBL" id="SMKO01000012">
    <property type="protein sequence ID" value="TDD10396.1"/>
    <property type="molecule type" value="Genomic_DNA"/>
</dbReference>
<evidence type="ECO:0000256" key="1">
    <source>
        <dbReference type="ARBA" id="ARBA00023125"/>
    </source>
</evidence>
<dbReference type="RefSeq" id="WP_132593488.1">
    <property type="nucleotide sequence ID" value="NZ_SMKO01000012.1"/>
</dbReference>
<keyword evidence="1" id="KW-0238">DNA-binding</keyword>
<dbReference type="PRINTS" id="PR00040">
    <property type="entry name" value="HTHMERR"/>
</dbReference>
<proteinExistence type="predicted"/>
<protein>
    <submittedName>
        <fullName evidence="3">MerR family transcriptional regulator</fullName>
    </submittedName>
</protein>
<evidence type="ECO:0000313" key="4">
    <source>
        <dbReference type="Proteomes" id="UP000295258"/>
    </source>
</evidence>
<dbReference type="GO" id="GO:0003677">
    <property type="term" value="F:DNA binding"/>
    <property type="evidence" value="ECO:0007669"/>
    <property type="project" value="UniProtKB-KW"/>
</dbReference>
<dbReference type="AlphaFoldDB" id="A0A4V2YC74"/>
<feature type="domain" description="HTH merR-type" evidence="2">
    <location>
        <begin position="3"/>
        <end position="71"/>
    </location>
</feature>
<dbReference type="InterPro" id="IPR009061">
    <property type="entry name" value="DNA-bd_dom_put_sf"/>
</dbReference>
<gene>
    <name evidence="3" type="ORF">E1292_07775</name>
</gene>
<dbReference type="GO" id="GO:0003700">
    <property type="term" value="F:DNA-binding transcription factor activity"/>
    <property type="evidence" value="ECO:0007669"/>
    <property type="project" value="InterPro"/>
</dbReference>
<dbReference type="InterPro" id="IPR047057">
    <property type="entry name" value="MerR_fam"/>
</dbReference>
<dbReference type="Proteomes" id="UP000295258">
    <property type="component" value="Unassembled WGS sequence"/>
</dbReference>
<dbReference type="Gene3D" id="1.10.1660.10">
    <property type="match status" value="1"/>
</dbReference>
<dbReference type="PROSITE" id="PS50937">
    <property type="entry name" value="HTH_MERR_2"/>
    <property type="match status" value="1"/>
</dbReference>
<keyword evidence="4" id="KW-1185">Reference proteome</keyword>